<sequence>MQRQDIQEVHLIHAGEDPDTLLKPLARGIEKYFKQPDLVTYDTFNTQNAGSESVSEKVAEAIRDAKEKKIPSAVIISKKFLDTIFLNKNKDQLIELIVDDNSYSVFVPIWLGVDEQEVDRYSSRLAAKPPVRGENYATDSENFQILAETLVIKAWLGEYIPSEGDDSTPENHPEHLRSREPVESVDPSSVQEQPTTDVSDTHTSDHPTETATSTESRPANQQQEEDGSASCAAAMAGSGLHMDYGKALDKLDICEQQENKSEGPEVDPTQPHPSDAPNEAVASGEARPANQQQEEGGSGCCDKAIGAGGCHLDPEKGLSGLNHDAEDSCHGCQGVPSLGSRNTATASAPAGGPAAATGQPAAPAIPAGPAAAGQQVQPPGAPARPTKQKPANIPIPGAGGAATNVGIPSPDDSTDKELKSPIPENGHGNRKHKCPSSEVIIPPGAFYNGTNDLSSSDPSPPQDPQAQYMVDLCEDLHDDLKMKLDPQMPLIKNWRNFGSRNGIKNQELNYIEFCARQGQSPTVAVFHKLPHLTVKKFKEDCKFYKRMDVLEVMKRHGY</sequence>
<feature type="region of interest" description="Disordered" evidence="1">
    <location>
        <begin position="162"/>
        <end position="231"/>
    </location>
</feature>
<dbReference type="PANTHER" id="PTHR28469:SF1">
    <property type="entry name" value="ECTODYSPLASIN-A RECEPTOR-ASSOCIATED ADAPTER PROTEIN"/>
    <property type="match status" value="1"/>
</dbReference>
<name>A0A6P4ZWB9_BRABE</name>
<dbReference type="InterPro" id="IPR039200">
    <property type="entry name" value="EDARADD"/>
</dbReference>
<evidence type="ECO:0000313" key="2">
    <source>
        <dbReference type="Proteomes" id="UP000515135"/>
    </source>
</evidence>
<dbReference type="Proteomes" id="UP000515135">
    <property type="component" value="Unplaced"/>
</dbReference>
<feature type="compositionally biased region" description="Polar residues" evidence="1">
    <location>
        <begin position="209"/>
        <end position="222"/>
    </location>
</feature>
<dbReference type="InterPro" id="IPR011029">
    <property type="entry name" value="DEATH-like_dom_sf"/>
</dbReference>
<dbReference type="Gene3D" id="1.10.533.10">
    <property type="entry name" value="Death Domain, Fas"/>
    <property type="match status" value="1"/>
</dbReference>
<organism evidence="2 3">
    <name type="scientific">Branchiostoma belcheri</name>
    <name type="common">Amphioxus</name>
    <dbReference type="NCBI Taxonomy" id="7741"/>
    <lineage>
        <taxon>Eukaryota</taxon>
        <taxon>Metazoa</taxon>
        <taxon>Chordata</taxon>
        <taxon>Cephalochordata</taxon>
        <taxon>Leptocardii</taxon>
        <taxon>Amphioxiformes</taxon>
        <taxon>Branchiostomatidae</taxon>
        <taxon>Branchiostoma</taxon>
    </lineage>
</organism>
<proteinExistence type="predicted"/>
<feature type="region of interest" description="Disordered" evidence="1">
    <location>
        <begin position="257"/>
        <end position="464"/>
    </location>
</feature>
<dbReference type="OrthoDB" id="8673048at2759"/>
<feature type="compositionally biased region" description="Low complexity" evidence="1">
    <location>
        <begin position="343"/>
        <end position="378"/>
    </location>
</feature>
<feature type="compositionally biased region" description="Basic and acidic residues" evidence="1">
    <location>
        <begin position="169"/>
        <end position="182"/>
    </location>
</feature>
<dbReference type="RefSeq" id="XP_019641213.1">
    <property type="nucleotide sequence ID" value="XM_019785654.1"/>
</dbReference>
<dbReference type="GeneID" id="109482812"/>
<accession>A0A6P4ZWB9</accession>
<protein>
    <submittedName>
        <fullName evidence="3">Myosin tail region-interacting protein MTI1-like</fullName>
    </submittedName>
</protein>
<feature type="compositionally biased region" description="Basic and acidic residues" evidence="1">
    <location>
        <begin position="199"/>
        <end position="208"/>
    </location>
</feature>
<keyword evidence="2" id="KW-1185">Reference proteome</keyword>
<dbReference type="KEGG" id="bbel:109482812"/>
<evidence type="ECO:0000256" key="1">
    <source>
        <dbReference type="SAM" id="MobiDB-lite"/>
    </source>
</evidence>
<evidence type="ECO:0000313" key="3">
    <source>
        <dbReference type="RefSeq" id="XP_019641213.1"/>
    </source>
</evidence>
<reference evidence="3" key="1">
    <citation type="submission" date="2025-08" db="UniProtKB">
        <authorList>
            <consortium name="RefSeq"/>
        </authorList>
    </citation>
    <scope>IDENTIFICATION</scope>
    <source>
        <tissue evidence="3">Gonad</tissue>
    </source>
</reference>
<dbReference type="SUPFAM" id="SSF47986">
    <property type="entry name" value="DEATH domain"/>
    <property type="match status" value="1"/>
</dbReference>
<dbReference type="AlphaFoldDB" id="A0A6P4ZWB9"/>
<dbReference type="PANTHER" id="PTHR28469">
    <property type="entry name" value="ECTODYSPLASIN-A RECEPTOR-ASSOCIATED ADAPTER PROTEIN"/>
    <property type="match status" value="1"/>
</dbReference>
<gene>
    <name evidence="3" type="primary">LOC109482812</name>
</gene>